<name>A0AA35PB51_9SAUR</name>
<keyword evidence="3" id="KW-1185">Reference proteome</keyword>
<proteinExistence type="predicted"/>
<organism evidence="2 3">
    <name type="scientific">Podarcis lilfordi</name>
    <name type="common">Lilford's wall lizard</name>
    <dbReference type="NCBI Taxonomy" id="74358"/>
    <lineage>
        <taxon>Eukaryota</taxon>
        <taxon>Metazoa</taxon>
        <taxon>Chordata</taxon>
        <taxon>Craniata</taxon>
        <taxon>Vertebrata</taxon>
        <taxon>Euteleostomi</taxon>
        <taxon>Lepidosauria</taxon>
        <taxon>Squamata</taxon>
        <taxon>Bifurcata</taxon>
        <taxon>Unidentata</taxon>
        <taxon>Episquamata</taxon>
        <taxon>Laterata</taxon>
        <taxon>Lacertibaenia</taxon>
        <taxon>Lacertidae</taxon>
        <taxon>Podarcis</taxon>
    </lineage>
</organism>
<feature type="domain" description="Maestro-like HEAT-repeats" evidence="1">
    <location>
        <begin position="29"/>
        <end position="151"/>
    </location>
</feature>
<evidence type="ECO:0000313" key="3">
    <source>
        <dbReference type="Proteomes" id="UP001178461"/>
    </source>
</evidence>
<reference evidence="2" key="1">
    <citation type="submission" date="2022-12" db="EMBL/GenBank/DDBJ databases">
        <authorList>
            <person name="Alioto T."/>
            <person name="Alioto T."/>
            <person name="Gomez Garrido J."/>
        </authorList>
    </citation>
    <scope>NUCLEOTIDE SEQUENCE</scope>
</reference>
<evidence type="ECO:0000259" key="1">
    <source>
        <dbReference type="Pfam" id="PF21047"/>
    </source>
</evidence>
<evidence type="ECO:0000313" key="2">
    <source>
        <dbReference type="EMBL" id="CAI5782471.1"/>
    </source>
</evidence>
<dbReference type="Proteomes" id="UP001178461">
    <property type="component" value="Chromosome 8"/>
</dbReference>
<dbReference type="EMBL" id="OX395133">
    <property type="protein sequence ID" value="CAI5782471.1"/>
    <property type="molecule type" value="Genomic_DNA"/>
</dbReference>
<dbReference type="Pfam" id="PF21047">
    <property type="entry name" value="HEAT_Maestro"/>
    <property type="match status" value="1"/>
</dbReference>
<gene>
    <name evidence="2" type="ORF">PODLI_1B028573</name>
</gene>
<protein>
    <recommendedName>
        <fullName evidence="1">Maestro-like HEAT-repeats domain-containing protein</fullName>
    </recommendedName>
</protein>
<sequence length="183" mass="20753">MRRKEAMLKETTWGWEAILRARWILNPTEGPSPELFLHNGYVLPMVFGAYLPPEQLLEAVCHLARDLAVKGIFMPLKIHALLHQILDKFSGKAMQVELLLEAFLQNAKGPSMEQQKVALFAFYVLAKQCPENVMGYLLQFPLSDSGKIWKVVLSSADHPHLIHLLTRLRATFKESTTTLSMAI</sequence>
<dbReference type="InterPro" id="IPR048465">
    <property type="entry name" value="Maestro-like_HEAT"/>
</dbReference>
<accession>A0AA35PB51</accession>
<dbReference type="AlphaFoldDB" id="A0AA35PB51"/>